<dbReference type="InterPro" id="IPR015421">
    <property type="entry name" value="PyrdxlP-dep_Trfase_major"/>
</dbReference>
<evidence type="ECO:0000256" key="1">
    <source>
        <dbReference type="ARBA" id="ARBA00001933"/>
    </source>
</evidence>
<gene>
    <name evidence="6" type="primary">dapL</name>
    <name evidence="6" type="ORF">CLTEP_03170</name>
</gene>
<keyword evidence="2 4" id="KW-0032">Aminotransferase</keyword>
<accession>A0A151B7Q9</accession>
<evidence type="ECO:0000313" key="7">
    <source>
        <dbReference type="Proteomes" id="UP000075531"/>
    </source>
</evidence>
<dbReference type="Gene3D" id="3.40.640.10">
    <property type="entry name" value="Type I PLP-dependent aspartate aminotransferase-like (Major domain)"/>
    <property type="match status" value="1"/>
</dbReference>
<evidence type="ECO:0000259" key="5">
    <source>
        <dbReference type="Pfam" id="PF00155"/>
    </source>
</evidence>
<dbReference type="PANTHER" id="PTHR42832">
    <property type="entry name" value="AMINO ACID AMINOTRANSFERASE"/>
    <property type="match status" value="1"/>
</dbReference>
<dbReference type="GO" id="GO:0030170">
    <property type="term" value="F:pyridoxal phosphate binding"/>
    <property type="evidence" value="ECO:0007669"/>
    <property type="project" value="InterPro"/>
</dbReference>
<dbReference type="SUPFAM" id="SSF53383">
    <property type="entry name" value="PLP-dependent transferases"/>
    <property type="match status" value="1"/>
</dbReference>
<dbReference type="CDD" id="cd00609">
    <property type="entry name" value="AAT_like"/>
    <property type="match status" value="1"/>
</dbReference>
<dbReference type="InterPro" id="IPR015422">
    <property type="entry name" value="PyrdxlP-dep_Trfase_small"/>
</dbReference>
<comment type="cofactor">
    <cofactor evidence="1 4">
        <name>pyridoxal 5'-phosphate</name>
        <dbReference type="ChEBI" id="CHEBI:597326"/>
    </cofactor>
</comment>
<dbReference type="PROSITE" id="PS00105">
    <property type="entry name" value="AA_TRANSFER_CLASS_1"/>
    <property type="match status" value="1"/>
</dbReference>
<evidence type="ECO:0000313" key="6">
    <source>
        <dbReference type="EMBL" id="KYH35924.1"/>
    </source>
</evidence>
<sequence length="383" mass="43998">MKINNRLNSIEEYHFKDLESIKEKAKSDGKEIIDLSIGDPDLPIHPSIIRGLIDGLDGEEFNKYPPYDGLKELKLEVIKYYREVFSVNLNLEQVIILIGSKEGINNIIPAVCDIGDIVITPHPSYPVYRTSGKLWGCKTYNVLLKMKNNYMPILEEIPLAIARKAKLFFINYPNNPTGAVADEMFYKDIISFCEKYDIVLCNDAAYNEIIPPNKRPTSLLQFDNKMNCIEFGSMSKTYNMTGFRIGYAVGNSKVIKSLLKIKSNVDSGQFIPIQKAAINALKLDRMYINTMRKIYYERKEATCDILDKHNIKYFRGEGTFYIWCTTPKNYTTSEFCGELLKDYGIIITPGHIFGNMCYNNFRIALTNTREYICNMLSQIGYYN</sequence>
<dbReference type="GO" id="GO:0008483">
    <property type="term" value="F:transaminase activity"/>
    <property type="evidence" value="ECO:0007669"/>
    <property type="project" value="UniProtKB-KW"/>
</dbReference>
<proteinExistence type="inferred from homology"/>
<protein>
    <recommendedName>
        <fullName evidence="4">Aminotransferase</fullName>
        <ecNumber evidence="4">2.6.1.-</ecNumber>
    </recommendedName>
</protein>
<name>A0A151B7Q9_9CLOT</name>
<keyword evidence="3 4" id="KW-0808">Transferase</keyword>
<dbReference type="InterPro" id="IPR015424">
    <property type="entry name" value="PyrdxlP-dep_Trfase"/>
</dbReference>
<dbReference type="InterPro" id="IPR004839">
    <property type="entry name" value="Aminotransferase_I/II_large"/>
</dbReference>
<dbReference type="OrthoDB" id="9802328at2"/>
<reference evidence="6 7" key="1">
    <citation type="submission" date="2016-02" db="EMBL/GenBank/DDBJ databases">
        <title>Genome sequence of Clostridium tepidiprofundi DSM 19306.</title>
        <authorList>
            <person name="Poehlein A."/>
            <person name="Daniel R."/>
        </authorList>
    </citation>
    <scope>NUCLEOTIDE SEQUENCE [LARGE SCALE GENOMIC DNA]</scope>
    <source>
        <strain evidence="6 7">DSM 19306</strain>
    </source>
</reference>
<dbReference type="Proteomes" id="UP000075531">
    <property type="component" value="Unassembled WGS sequence"/>
</dbReference>
<dbReference type="InterPro" id="IPR050881">
    <property type="entry name" value="LL-DAP_aminotransferase"/>
</dbReference>
<comment type="caution">
    <text evidence="6">The sequence shown here is derived from an EMBL/GenBank/DDBJ whole genome shotgun (WGS) entry which is preliminary data.</text>
</comment>
<dbReference type="RefSeq" id="WP_066821487.1">
    <property type="nucleotide sequence ID" value="NZ_LTBA01000001.1"/>
</dbReference>
<dbReference type="PATRIC" id="fig|1121338.3.peg.321"/>
<dbReference type="EC" id="2.6.1.-" evidence="4"/>
<dbReference type="Pfam" id="PF00155">
    <property type="entry name" value="Aminotran_1_2"/>
    <property type="match status" value="1"/>
</dbReference>
<evidence type="ECO:0000256" key="2">
    <source>
        <dbReference type="ARBA" id="ARBA00022576"/>
    </source>
</evidence>
<dbReference type="EMBL" id="LTBA01000001">
    <property type="protein sequence ID" value="KYH35924.1"/>
    <property type="molecule type" value="Genomic_DNA"/>
</dbReference>
<organism evidence="6 7">
    <name type="scientific">Clostridium tepidiprofundi DSM 19306</name>
    <dbReference type="NCBI Taxonomy" id="1121338"/>
    <lineage>
        <taxon>Bacteria</taxon>
        <taxon>Bacillati</taxon>
        <taxon>Bacillota</taxon>
        <taxon>Clostridia</taxon>
        <taxon>Eubacteriales</taxon>
        <taxon>Clostridiaceae</taxon>
        <taxon>Clostridium</taxon>
    </lineage>
</organism>
<dbReference type="AlphaFoldDB" id="A0A151B7Q9"/>
<dbReference type="Gene3D" id="3.90.1150.10">
    <property type="entry name" value="Aspartate Aminotransferase, domain 1"/>
    <property type="match status" value="1"/>
</dbReference>
<dbReference type="PANTHER" id="PTHR42832:SF3">
    <property type="entry name" value="L-GLUTAMINE--4-(METHYLSULFANYL)-2-OXOBUTANOATE AMINOTRANSFERASE"/>
    <property type="match status" value="1"/>
</dbReference>
<comment type="similarity">
    <text evidence="4">Belongs to the class-I pyridoxal-phosphate-dependent aminotransferase family.</text>
</comment>
<evidence type="ECO:0000256" key="4">
    <source>
        <dbReference type="RuleBase" id="RU000481"/>
    </source>
</evidence>
<dbReference type="STRING" id="1121338.CLTEP_03170"/>
<evidence type="ECO:0000256" key="3">
    <source>
        <dbReference type="ARBA" id="ARBA00022679"/>
    </source>
</evidence>
<keyword evidence="7" id="KW-1185">Reference proteome</keyword>
<dbReference type="InterPro" id="IPR004838">
    <property type="entry name" value="NHTrfase_class1_PyrdxlP-BS"/>
</dbReference>
<feature type="domain" description="Aminotransferase class I/classII large" evidence="5">
    <location>
        <begin position="31"/>
        <end position="374"/>
    </location>
</feature>